<evidence type="ECO:0000256" key="1">
    <source>
        <dbReference type="SAM" id="MobiDB-lite"/>
    </source>
</evidence>
<reference evidence="3" key="1">
    <citation type="submission" date="2017-05" db="EMBL/GenBank/DDBJ databases">
        <title>Complete and WGS of Bordetella genogroups.</title>
        <authorList>
            <person name="Spilker T."/>
            <person name="Lipuma J."/>
        </authorList>
    </citation>
    <scope>NUCLEOTIDE SEQUENCE [LARGE SCALE GENOMIC DNA]</scope>
    <source>
        <strain evidence="3">AU8856</strain>
    </source>
</reference>
<name>A0A261UJ46_9BORD</name>
<accession>A0A261UJ46</accession>
<evidence type="ECO:0000313" key="2">
    <source>
        <dbReference type="EMBL" id="OZI61567.1"/>
    </source>
</evidence>
<gene>
    <name evidence="2" type="ORF">CAL28_19995</name>
</gene>
<organism evidence="2 3">
    <name type="scientific">Bordetella genomosp. 11</name>
    <dbReference type="NCBI Taxonomy" id="1416808"/>
    <lineage>
        <taxon>Bacteria</taxon>
        <taxon>Pseudomonadati</taxon>
        <taxon>Pseudomonadota</taxon>
        <taxon>Betaproteobacteria</taxon>
        <taxon>Burkholderiales</taxon>
        <taxon>Alcaligenaceae</taxon>
        <taxon>Bordetella</taxon>
    </lineage>
</organism>
<proteinExistence type="predicted"/>
<dbReference type="EMBL" id="NEVS01000004">
    <property type="protein sequence ID" value="OZI61567.1"/>
    <property type="molecule type" value="Genomic_DNA"/>
</dbReference>
<evidence type="ECO:0000313" key="3">
    <source>
        <dbReference type="Proteomes" id="UP000215767"/>
    </source>
</evidence>
<dbReference type="AlphaFoldDB" id="A0A261UJ46"/>
<feature type="region of interest" description="Disordered" evidence="1">
    <location>
        <begin position="46"/>
        <end position="66"/>
    </location>
</feature>
<comment type="caution">
    <text evidence="2">The sequence shown here is derived from an EMBL/GenBank/DDBJ whole genome shotgun (WGS) entry which is preliminary data.</text>
</comment>
<keyword evidence="3" id="KW-1185">Reference proteome</keyword>
<sequence length="66" mass="7278">MGTSMRDKMPQTAAVIDSLRQAFGKDSIDRQIRRGLNGEPVFYAREGEHELGTPMDDSNARPGKNG</sequence>
<protein>
    <submittedName>
        <fullName evidence="2">Uncharacterized protein</fullName>
    </submittedName>
</protein>
<dbReference type="Proteomes" id="UP000215767">
    <property type="component" value="Unassembled WGS sequence"/>
</dbReference>